<dbReference type="Proteomes" id="UP000308917">
    <property type="component" value="Unassembled WGS sequence"/>
</dbReference>
<proteinExistence type="predicted"/>
<evidence type="ECO:0000313" key="2">
    <source>
        <dbReference type="Proteomes" id="UP000308917"/>
    </source>
</evidence>
<dbReference type="OrthoDB" id="8910732at2"/>
<protein>
    <submittedName>
        <fullName evidence="1">Uncharacterized protein</fullName>
    </submittedName>
</protein>
<dbReference type="EMBL" id="STFG01000026">
    <property type="protein sequence ID" value="THT97699.1"/>
    <property type="molecule type" value="Genomic_DNA"/>
</dbReference>
<evidence type="ECO:0000313" key="1">
    <source>
        <dbReference type="EMBL" id="THT97699.1"/>
    </source>
</evidence>
<dbReference type="RefSeq" id="WP_136574681.1">
    <property type="nucleotide sequence ID" value="NZ_STFG01000026.1"/>
</dbReference>
<sequence length="270" mass="31189">MKHLHFYDLVTLWLDSSTLEQGEWVDECSQYTATKKLQTLNPKWKTKLELHQPSSECLKFLKKSLGTLINHQISKVEFALDIVPSEHEVEAAIPLASKFLKNCYLKAVQTSLTLKDETTWYSGQRDSSDKIFVIYCDRPSKPARSNGDCFHMEWRLHGEALQAVGATTLSDLIAFDHEAFWNAKICVTKSLAQTQFGQLLHRNRQSHTQVKISDPALRKLAREWRQSFTLPYGDMEQFVMHNALVKQPKLKRQLLSQQPFGEWLQELIQA</sequence>
<keyword evidence="2" id="KW-1185">Reference proteome</keyword>
<gene>
    <name evidence="1" type="ORF">E9531_15490</name>
</gene>
<name>A0A4S8ES38_9BURK</name>
<comment type="caution">
    <text evidence="1">The sequence shown here is derived from an EMBL/GenBank/DDBJ whole genome shotgun (WGS) entry which is preliminary data.</text>
</comment>
<reference evidence="1 2" key="1">
    <citation type="journal article" date="2015" name="Antonie Van Leeuwenhoek">
        <title>Lampropedia puyangensis sp. nov., isolated from symptomatic bark of Populus ? euramericana canker and emended description of Lampropedia hyalina (Ehrenberg 1832) Lee et al. 2004.</title>
        <authorList>
            <person name="Li Y."/>
            <person name="Wang T."/>
            <person name="Piao C.G."/>
            <person name="Wang L.F."/>
            <person name="Tian G.Z."/>
            <person name="Zhu T.H."/>
            <person name="Guo M.W."/>
        </authorList>
    </citation>
    <scope>NUCLEOTIDE SEQUENCE [LARGE SCALE GENOMIC DNA]</scope>
    <source>
        <strain evidence="1 2">2-bin</strain>
    </source>
</reference>
<accession>A0A4S8ES38</accession>
<dbReference type="AlphaFoldDB" id="A0A4S8ES38"/>
<organism evidence="1 2">
    <name type="scientific">Lampropedia puyangensis</name>
    <dbReference type="NCBI Taxonomy" id="1330072"/>
    <lineage>
        <taxon>Bacteria</taxon>
        <taxon>Pseudomonadati</taxon>
        <taxon>Pseudomonadota</taxon>
        <taxon>Betaproteobacteria</taxon>
        <taxon>Burkholderiales</taxon>
        <taxon>Comamonadaceae</taxon>
        <taxon>Lampropedia</taxon>
    </lineage>
</organism>